<evidence type="ECO:0000313" key="3">
    <source>
        <dbReference type="EMBL" id="CAF3814464.1"/>
    </source>
</evidence>
<dbReference type="Proteomes" id="UP000663860">
    <property type="component" value="Unassembled WGS sequence"/>
</dbReference>
<dbReference type="EMBL" id="CAJNOE010000940">
    <property type="protein sequence ID" value="CAF1362712.1"/>
    <property type="molecule type" value="Genomic_DNA"/>
</dbReference>
<name>A0A819C6V8_9BILA</name>
<evidence type="ECO:0000256" key="1">
    <source>
        <dbReference type="SAM" id="Phobius"/>
    </source>
</evidence>
<dbReference type="Proteomes" id="UP000663868">
    <property type="component" value="Unassembled WGS sequence"/>
</dbReference>
<feature type="transmembrane region" description="Helical" evidence="1">
    <location>
        <begin position="79"/>
        <end position="99"/>
    </location>
</feature>
<organism evidence="3 4">
    <name type="scientific">Adineta steineri</name>
    <dbReference type="NCBI Taxonomy" id="433720"/>
    <lineage>
        <taxon>Eukaryota</taxon>
        <taxon>Metazoa</taxon>
        <taxon>Spiralia</taxon>
        <taxon>Gnathifera</taxon>
        <taxon>Rotifera</taxon>
        <taxon>Eurotatoria</taxon>
        <taxon>Bdelloidea</taxon>
        <taxon>Adinetida</taxon>
        <taxon>Adinetidae</taxon>
        <taxon>Adineta</taxon>
    </lineage>
</organism>
<keyword evidence="1" id="KW-1133">Transmembrane helix</keyword>
<dbReference type="EMBL" id="CAJOBB010001136">
    <property type="protein sequence ID" value="CAF3814464.1"/>
    <property type="molecule type" value="Genomic_DNA"/>
</dbReference>
<dbReference type="AlphaFoldDB" id="A0A819C6V8"/>
<reference evidence="3" key="1">
    <citation type="submission" date="2021-02" db="EMBL/GenBank/DDBJ databases">
        <authorList>
            <person name="Nowell W R."/>
        </authorList>
    </citation>
    <scope>NUCLEOTIDE SEQUENCE</scope>
</reference>
<evidence type="ECO:0000313" key="4">
    <source>
        <dbReference type="Proteomes" id="UP000663868"/>
    </source>
</evidence>
<accession>A0A819C6V8</accession>
<proteinExistence type="predicted"/>
<sequence length="236" mass="26303">MSVVPVGYSRNQGTVVTGAGDAALAYNREQTTGVGEIRETGITVTVRNNYAGRYNFAVNNYNCLASLDKKKMRGGHFLLHRYIVILLWLVSMACAGASAVLKPLIAVPIVISVLYIALSIYNIVVFKRNGSLFHPKLMIHNNRLAGSINEWYTVPIHTRIQDTAALAAVGGDNSAAMNVLREEYTNVDEIQIMIYTERYIRLHTYFPRRSIVIHIIGFIISFALGIVLEFNVPKQE</sequence>
<feature type="transmembrane region" description="Helical" evidence="1">
    <location>
        <begin position="211"/>
        <end position="230"/>
    </location>
</feature>
<protein>
    <submittedName>
        <fullName evidence="3">Uncharacterized protein</fullName>
    </submittedName>
</protein>
<comment type="caution">
    <text evidence="3">The sequence shown here is derived from an EMBL/GenBank/DDBJ whole genome shotgun (WGS) entry which is preliminary data.</text>
</comment>
<keyword evidence="1" id="KW-0472">Membrane</keyword>
<evidence type="ECO:0000313" key="2">
    <source>
        <dbReference type="EMBL" id="CAF1362712.1"/>
    </source>
</evidence>
<feature type="transmembrane region" description="Helical" evidence="1">
    <location>
        <begin position="105"/>
        <end position="126"/>
    </location>
</feature>
<keyword evidence="1" id="KW-0812">Transmembrane</keyword>
<gene>
    <name evidence="2" type="ORF">IZO911_LOCUS37410</name>
    <name evidence="3" type="ORF">KXQ929_LOCUS17831</name>
</gene>